<organism evidence="2 3">
    <name type="scientific">Trifolium medium</name>
    <dbReference type="NCBI Taxonomy" id="97028"/>
    <lineage>
        <taxon>Eukaryota</taxon>
        <taxon>Viridiplantae</taxon>
        <taxon>Streptophyta</taxon>
        <taxon>Embryophyta</taxon>
        <taxon>Tracheophyta</taxon>
        <taxon>Spermatophyta</taxon>
        <taxon>Magnoliopsida</taxon>
        <taxon>eudicotyledons</taxon>
        <taxon>Gunneridae</taxon>
        <taxon>Pentapetalae</taxon>
        <taxon>rosids</taxon>
        <taxon>fabids</taxon>
        <taxon>Fabales</taxon>
        <taxon>Fabaceae</taxon>
        <taxon>Papilionoideae</taxon>
        <taxon>50 kb inversion clade</taxon>
        <taxon>NPAAA clade</taxon>
        <taxon>Hologalegina</taxon>
        <taxon>IRL clade</taxon>
        <taxon>Trifolieae</taxon>
        <taxon>Trifolium</taxon>
    </lineage>
</organism>
<accession>A0A392UL21</accession>
<evidence type="ECO:0000313" key="2">
    <source>
        <dbReference type="EMBL" id="MCI74333.1"/>
    </source>
</evidence>
<dbReference type="EMBL" id="LXQA010858384">
    <property type="protein sequence ID" value="MCI74333.1"/>
    <property type="molecule type" value="Genomic_DNA"/>
</dbReference>
<evidence type="ECO:0000313" key="3">
    <source>
        <dbReference type="Proteomes" id="UP000265520"/>
    </source>
</evidence>
<protein>
    <submittedName>
        <fullName evidence="2">Uncharacterized protein</fullName>
    </submittedName>
</protein>
<proteinExistence type="predicted"/>
<feature type="compositionally biased region" description="Low complexity" evidence="1">
    <location>
        <begin position="34"/>
        <end position="45"/>
    </location>
</feature>
<keyword evidence="3" id="KW-1185">Reference proteome</keyword>
<evidence type="ECO:0000256" key="1">
    <source>
        <dbReference type="SAM" id="MobiDB-lite"/>
    </source>
</evidence>
<sequence length="78" mass="8119">TVTSETIHDNAVEVNATEKERSPVVAKSGNNLVDYSDSSESTKSLSDGKRVSGPEVVVMGNSVTGVEHITKVSDTGIA</sequence>
<feature type="compositionally biased region" description="Basic and acidic residues" evidence="1">
    <location>
        <begin position="1"/>
        <end position="22"/>
    </location>
</feature>
<reference evidence="2 3" key="1">
    <citation type="journal article" date="2018" name="Front. Plant Sci.">
        <title>Red Clover (Trifolium pratense) and Zigzag Clover (T. medium) - A Picture of Genomic Similarities and Differences.</title>
        <authorList>
            <person name="Dluhosova J."/>
            <person name="Istvanek J."/>
            <person name="Nedelnik J."/>
            <person name="Repkova J."/>
        </authorList>
    </citation>
    <scope>NUCLEOTIDE SEQUENCE [LARGE SCALE GENOMIC DNA]</scope>
    <source>
        <strain evidence="3">cv. 10/8</strain>
        <tissue evidence="2">Leaf</tissue>
    </source>
</reference>
<feature type="non-terminal residue" evidence="2">
    <location>
        <position position="78"/>
    </location>
</feature>
<feature type="region of interest" description="Disordered" evidence="1">
    <location>
        <begin position="1"/>
        <end position="52"/>
    </location>
</feature>
<dbReference type="AlphaFoldDB" id="A0A392UL21"/>
<name>A0A392UL21_9FABA</name>
<dbReference type="Proteomes" id="UP000265520">
    <property type="component" value="Unassembled WGS sequence"/>
</dbReference>
<feature type="non-terminal residue" evidence="2">
    <location>
        <position position="1"/>
    </location>
</feature>
<comment type="caution">
    <text evidence="2">The sequence shown here is derived from an EMBL/GenBank/DDBJ whole genome shotgun (WGS) entry which is preliminary data.</text>
</comment>